<comment type="cofactor">
    <cofactor evidence="2">
        <name>Mg(2+)</name>
        <dbReference type="ChEBI" id="CHEBI:18420"/>
    </cofactor>
</comment>
<organism evidence="18 19">
    <name type="scientific">Diaphorobacter limosus</name>
    <dbReference type="NCBI Taxonomy" id="3036128"/>
    <lineage>
        <taxon>Bacteria</taxon>
        <taxon>Pseudomonadati</taxon>
        <taxon>Pseudomonadota</taxon>
        <taxon>Betaproteobacteria</taxon>
        <taxon>Burkholderiales</taxon>
        <taxon>Comamonadaceae</taxon>
        <taxon>Diaphorobacter</taxon>
    </lineage>
</organism>
<dbReference type="EC" id="3.1.26.4" evidence="6 14"/>
<keyword evidence="8 14" id="KW-0963">Cytoplasm</keyword>
<keyword evidence="10 14" id="KW-0479">Metal-binding</keyword>
<dbReference type="InterPro" id="IPR036397">
    <property type="entry name" value="RNaseH_sf"/>
</dbReference>
<dbReference type="Proteomes" id="UP001303211">
    <property type="component" value="Chromosome"/>
</dbReference>
<feature type="binding site" evidence="14 15">
    <location>
        <position position="27"/>
    </location>
    <ligand>
        <name>a divalent metal cation</name>
        <dbReference type="ChEBI" id="CHEBI:60240"/>
    </ligand>
</feature>
<evidence type="ECO:0000256" key="3">
    <source>
        <dbReference type="ARBA" id="ARBA00004065"/>
    </source>
</evidence>
<evidence type="ECO:0000256" key="9">
    <source>
        <dbReference type="ARBA" id="ARBA00022722"/>
    </source>
</evidence>
<name>A0ABZ0J453_9BURK</name>
<comment type="similarity">
    <text evidence="5 14 16">Belongs to the RNase HII family.</text>
</comment>
<dbReference type="NCBIfam" id="NF000595">
    <property type="entry name" value="PRK00015.1-3"/>
    <property type="match status" value="1"/>
</dbReference>
<evidence type="ECO:0000256" key="12">
    <source>
        <dbReference type="ARBA" id="ARBA00022801"/>
    </source>
</evidence>
<accession>A0ABZ0J453</accession>
<dbReference type="CDD" id="cd07182">
    <property type="entry name" value="RNase_HII_bacteria_HII_like"/>
    <property type="match status" value="1"/>
</dbReference>
<keyword evidence="9 14" id="KW-0540">Nuclease</keyword>
<evidence type="ECO:0000256" key="13">
    <source>
        <dbReference type="ARBA" id="ARBA00023211"/>
    </source>
</evidence>
<keyword evidence="11 14" id="KW-0255">Endonuclease</keyword>
<dbReference type="InterPro" id="IPR024567">
    <property type="entry name" value="RNase_HII/HIII_dom"/>
</dbReference>
<dbReference type="HAMAP" id="MF_00052_B">
    <property type="entry name" value="RNase_HII_B"/>
    <property type="match status" value="1"/>
</dbReference>
<dbReference type="InterPro" id="IPR001352">
    <property type="entry name" value="RNase_HII/HIII"/>
</dbReference>
<dbReference type="EMBL" id="CP136921">
    <property type="protein sequence ID" value="WOO32848.1"/>
    <property type="molecule type" value="Genomic_DNA"/>
</dbReference>
<reference evidence="18 19" key="1">
    <citation type="submission" date="2023-03" db="EMBL/GenBank/DDBJ databases">
        <title>Diaphorobacter basophil sp. nov., isolated from a sewage-treatment plant.</title>
        <authorList>
            <person name="Yang K."/>
        </authorList>
    </citation>
    <scope>NUCLEOTIDE SEQUENCE [LARGE SCALE GENOMIC DNA]</scope>
    <source>
        <strain evidence="18 19">Y-1</strain>
    </source>
</reference>
<gene>
    <name evidence="14 18" type="primary">rnhB</name>
    <name evidence="18" type="ORF">P4826_01590</name>
</gene>
<evidence type="ECO:0000256" key="6">
    <source>
        <dbReference type="ARBA" id="ARBA00012180"/>
    </source>
</evidence>
<dbReference type="NCBIfam" id="NF000594">
    <property type="entry name" value="PRK00015.1-1"/>
    <property type="match status" value="1"/>
</dbReference>
<dbReference type="InterPro" id="IPR012337">
    <property type="entry name" value="RNaseH-like_sf"/>
</dbReference>
<evidence type="ECO:0000256" key="11">
    <source>
        <dbReference type="ARBA" id="ARBA00022759"/>
    </source>
</evidence>
<evidence type="ECO:0000256" key="16">
    <source>
        <dbReference type="RuleBase" id="RU003515"/>
    </source>
</evidence>
<keyword evidence="13 14" id="KW-0464">Manganese</keyword>
<dbReference type="InterPro" id="IPR022898">
    <property type="entry name" value="RNase_HII"/>
</dbReference>
<evidence type="ECO:0000256" key="7">
    <source>
        <dbReference type="ARBA" id="ARBA00019179"/>
    </source>
</evidence>
<protein>
    <recommendedName>
        <fullName evidence="7 14">Ribonuclease HII</fullName>
        <shortName evidence="14">RNase HII</shortName>
        <ecNumber evidence="6 14">3.1.26.4</ecNumber>
    </recommendedName>
</protein>
<comment type="subcellular location">
    <subcellularLocation>
        <location evidence="4 14">Cytoplasm</location>
    </subcellularLocation>
</comment>
<evidence type="ECO:0000256" key="5">
    <source>
        <dbReference type="ARBA" id="ARBA00007383"/>
    </source>
</evidence>
<dbReference type="PANTHER" id="PTHR10954">
    <property type="entry name" value="RIBONUCLEASE H2 SUBUNIT A"/>
    <property type="match status" value="1"/>
</dbReference>
<keyword evidence="12 14" id="KW-0378">Hydrolase</keyword>
<dbReference type="PANTHER" id="PTHR10954:SF18">
    <property type="entry name" value="RIBONUCLEASE HII"/>
    <property type="match status" value="1"/>
</dbReference>
<comment type="catalytic activity">
    <reaction evidence="1 14 15 16">
        <text>Endonucleolytic cleavage to 5'-phosphomonoester.</text>
        <dbReference type="EC" id="3.1.26.4"/>
    </reaction>
</comment>
<comment type="function">
    <text evidence="3 14 16">Endonuclease that specifically degrades the RNA of RNA-DNA hybrids.</text>
</comment>
<evidence type="ECO:0000313" key="19">
    <source>
        <dbReference type="Proteomes" id="UP001303211"/>
    </source>
</evidence>
<comment type="cofactor">
    <cofactor evidence="14 15">
        <name>Mn(2+)</name>
        <dbReference type="ChEBI" id="CHEBI:29035"/>
    </cofactor>
    <cofactor evidence="14 15">
        <name>Mg(2+)</name>
        <dbReference type="ChEBI" id="CHEBI:18420"/>
    </cofactor>
    <text evidence="14 15">Manganese or magnesium. Binds 1 divalent metal ion per monomer in the absence of substrate. May bind a second metal ion after substrate binding.</text>
</comment>
<evidence type="ECO:0000256" key="8">
    <source>
        <dbReference type="ARBA" id="ARBA00022490"/>
    </source>
</evidence>
<evidence type="ECO:0000256" key="15">
    <source>
        <dbReference type="PROSITE-ProRule" id="PRU01319"/>
    </source>
</evidence>
<dbReference type="Gene3D" id="3.30.420.10">
    <property type="entry name" value="Ribonuclease H-like superfamily/Ribonuclease H"/>
    <property type="match status" value="1"/>
</dbReference>
<evidence type="ECO:0000256" key="10">
    <source>
        <dbReference type="ARBA" id="ARBA00022723"/>
    </source>
</evidence>
<keyword evidence="19" id="KW-1185">Reference proteome</keyword>
<dbReference type="PROSITE" id="PS51975">
    <property type="entry name" value="RNASE_H_2"/>
    <property type="match status" value="1"/>
</dbReference>
<sequence>MPSKKSWLEQGNFNWHAPGLLVAGVDEAGRGPLAGPVVAAAVILDELQPIAGLADSKALTAARRERLFDEIRAKALCCSIAEASVEEIDRLNILQATMLAMRRAVQGLRLKPRLALVDGNRLPVLDVPAEAVVKGDAKVAAISAASIVAKVTRDRWCAQLHDQYPQYGFAGHKGYGTAEHLAALQAHGACPQHRRSFSLVARALQAAPAQP</sequence>
<feature type="binding site" evidence="14 15">
    <location>
        <position position="118"/>
    </location>
    <ligand>
        <name>a divalent metal cation</name>
        <dbReference type="ChEBI" id="CHEBI:60240"/>
    </ligand>
</feature>
<evidence type="ECO:0000313" key="18">
    <source>
        <dbReference type="EMBL" id="WOO32848.1"/>
    </source>
</evidence>
<feature type="domain" description="RNase H type-2" evidence="17">
    <location>
        <begin position="20"/>
        <end position="209"/>
    </location>
</feature>
<evidence type="ECO:0000256" key="2">
    <source>
        <dbReference type="ARBA" id="ARBA00001946"/>
    </source>
</evidence>
<dbReference type="NCBIfam" id="NF000596">
    <property type="entry name" value="PRK00015.1-4"/>
    <property type="match status" value="1"/>
</dbReference>
<evidence type="ECO:0000256" key="14">
    <source>
        <dbReference type="HAMAP-Rule" id="MF_00052"/>
    </source>
</evidence>
<dbReference type="GO" id="GO:0004523">
    <property type="term" value="F:RNA-DNA hybrid ribonuclease activity"/>
    <property type="evidence" value="ECO:0007669"/>
    <property type="project" value="UniProtKB-EC"/>
</dbReference>
<evidence type="ECO:0000256" key="4">
    <source>
        <dbReference type="ARBA" id="ARBA00004496"/>
    </source>
</evidence>
<dbReference type="Pfam" id="PF01351">
    <property type="entry name" value="RNase_HII"/>
    <property type="match status" value="1"/>
</dbReference>
<dbReference type="RefSeq" id="WP_317702265.1">
    <property type="nucleotide sequence ID" value="NZ_CP136921.1"/>
</dbReference>
<proteinExistence type="inferred from homology"/>
<feature type="binding site" evidence="14 15">
    <location>
        <position position="26"/>
    </location>
    <ligand>
        <name>a divalent metal cation</name>
        <dbReference type="ChEBI" id="CHEBI:60240"/>
    </ligand>
</feature>
<dbReference type="SUPFAM" id="SSF53098">
    <property type="entry name" value="Ribonuclease H-like"/>
    <property type="match status" value="1"/>
</dbReference>
<evidence type="ECO:0000256" key="1">
    <source>
        <dbReference type="ARBA" id="ARBA00000077"/>
    </source>
</evidence>
<evidence type="ECO:0000259" key="17">
    <source>
        <dbReference type="PROSITE" id="PS51975"/>
    </source>
</evidence>